<accession>A0A9D5JWF4</accession>
<dbReference type="Gene3D" id="2.70.70.10">
    <property type="entry name" value="Glucose Permease (Domain IIA)"/>
    <property type="match status" value="1"/>
</dbReference>
<reference evidence="3" key="1">
    <citation type="submission" date="2019-11" db="EMBL/GenBank/DDBJ databases">
        <title>Microbial mats filling the niche in hypersaline microbial mats.</title>
        <authorList>
            <person name="Wong H.L."/>
            <person name="Macleod F.I."/>
            <person name="White R.A. III"/>
            <person name="Burns B.P."/>
        </authorList>
    </citation>
    <scope>NUCLEOTIDE SEQUENCE</scope>
    <source>
        <strain evidence="3">Rbin_158</strain>
    </source>
</reference>
<comment type="caution">
    <text evidence="3">The sequence shown here is derived from an EMBL/GenBank/DDBJ whole genome shotgun (WGS) entry which is preliminary data.</text>
</comment>
<feature type="signal peptide" evidence="1">
    <location>
        <begin position="1"/>
        <end position="25"/>
    </location>
</feature>
<dbReference type="SUPFAM" id="SSF51261">
    <property type="entry name" value="Duplicated hybrid motif"/>
    <property type="match status" value="1"/>
</dbReference>
<name>A0A9D5JWF4_9BACT</name>
<gene>
    <name evidence="3" type="ORF">GF339_13190</name>
</gene>
<dbReference type="InterPro" id="IPR011055">
    <property type="entry name" value="Dup_hybrid_motif"/>
</dbReference>
<evidence type="ECO:0000259" key="2">
    <source>
        <dbReference type="Pfam" id="PF01551"/>
    </source>
</evidence>
<dbReference type="InterPro" id="IPR013783">
    <property type="entry name" value="Ig-like_fold"/>
</dbReference>
<evidence type="ECO:0000313" key="4">
    <source>
        <dbReference type="Proteomes" id="UP000649604"/>
    </source>
</evidence>
<dbReference type="EMBL" id="WJJP01000426">
    <property type="protein sequence ID" value="MBD3325539.1"/>
    <property type="molecule type" value="Genomic_DNA"/>
</dbReference>
<organism evidence="3 4">
    <name type="scientific">candidate division KSB3 bacterium</name>
    <dbReference type="NCBI Taxonomy" id="2044937"/>
    <lineage>
        <taxon>Bacteria</taxon>
        <taxon>candidate division KSB3</taxon>
    </lineage>
</organism>
<dbReference type="PANTHER" id="PTHR21666">
    <property type="entry name" value="PEPTIDASE-RELATED"/>
    <property type="match status" value="1"/>
</dbReference>
<dbReference type="Pfam" id="PF01551">
    <property type="entry name" value="Peptidase_M23"/>
    <property type="match status" value="1"/>
</dbReference>
<dbReference type="InterPro" id="IPR050570">
    <property type="entry name" value="Cell_wall_metabolism_enzyme"/>
</dbReference>
<keyword evidence="1" id="KW-0732">Signal</keyword>
<dbReference type="Gene3D" id="2.60.40.10">
    <property type="entry name" value="Immunoglobulins"/>
    <property type="match status" value="1"/>
</dbReference>
<dbReference type="GO" id="GO:0004222">
    <property type="term" value="F:metalloendopeptidase activity"/>
    <property type="evidence" value="ECO:0007669"/>
    <property type="project" value="TreeGrafter"/>
</dbReference>
<dbReference type="InterPro" id="IPR016047">
    <property type="entry name" value="M23ase_b-sheet_dom"/>
</dbReference>
<dbReference type="AlphaFoldDB" id="A0A9D5JWF4"/>
<evidence type="ECO:0000313" key="3">
    <source>
        <dbReference type="EMBL" id="MBD3325539.1"/>
    </source>
</evidence>
<sequence>MMKTVLIAATLLLTFLILTTGIAAAQNSWHYPLEIKAGLSSNFGEFRGQRVHTGVDLRTNGITGYKVYAIDDGTIVRLSVKKLGFGNALYIQHSNGLMSVYGHLDRFEEQSLGLRTLVKQYQRQRNTKYPGNIFLKKPVKRGQLIGYSGETGYGLPHLHFEVRRGGATPIDPFEHGFTYEDKIPPVIESLIIEPLGAQSWLESDHVAREYRTTYQQGKYLIPHIPKVHGKLRFTVSAYDQIGAQNRCNVDQIDLYIAQSGVDQLDLYVDREPFFHNQFDQVTYDTNHRGGLVYDFNLTRLSNPTQYYYRLYNLAPSQFPYRQVFAKHGGVWDTTTAQPGRHTLVVEIRDVAGNLQIAQMQVEVVQQPSLPLTYPPLESGWKADVRDFQEFLEIVCQSADPLQETPAVRITQPHHDPEILQLTPRGPNLFSGIYPLSSRKPGVLTLELTALPQTGQPFQQTWQFPVNPISATRGGTVKYGSQASMTFPPGALYQDIFANIFPAASYKITAGLPLIGDAYDFRPAGCPLEKKGTIRISYPPNAPKPQQLGIFWWDHIKQRWYFMDDNRDSRTHSLSTAIIYPSVYAVLRDTLNPVISDLVPENGSTISTTHSTISAIIKDVGKGVAEPSIRMTLDDKTLDGEYDPDRDKFAYTVPTPLAPGTHTLTVQAADRAGNPATTATSTFRVQ</sequence>
<proteinExistence type="predicted"/>
<evidence type="ECO:0000256" key="1">
    <source>
        <dbReference type="SAM" id="SignalP"/>
    </source>
</evidence>
<dbReference type="CDD" id="cd12797">
    <property type="entry name" value="M23_peptidase"/>
    <property type="match status" value="1"/>
</dbReference>
<feature type="chain" id="PRO_5038624931" evidence="1">
    <location>
        <begin position="26"/>
        <end position="685"/>
    </location>
</feature>
<dbReference type="Proteomes" id="UP000649604">
    <property type="component" value="Unassembled WGS sequence"/>
</dbReference>
<protein>
    <submittedName>
        <fullName evidence="3">Peptidoglycan DD-metalloendopeptidase family protein</fullName>
    </submittedName>
</protein>
<feature type="domain" description="M23ase beta-sheet core" evidence="2">
    <location>
        <begin position="51"/>
        <end position="108"/>
    </location>
</feature>
<dbReference type="PANTHER" id="PTHR21666:SF285">
    <property type="entry name" value="M23 FAMILY METALLOPEPTIDASE"/>
    <property type="match status" value="1"/>
</dbReference>